<dbReference type="SMART" id="SM00895">
    <property type="entry name" value="FCD"/>
    <property type="match status" value="1"/>
</dbReference>
<dbReference type="CDD" id="cd07377">
    <property type="entry name" value="WHTH_GntR"/>
    <property type="match status" value="1"/>
</dbReference>
<dbReference type="SMART" id="SM00345">
    <property type="entry name" value="HTH_GNTR"/>
    <property type="match status" value="1"/>
</dbReference>
<protein>
    <submittedName>
        <fullName evidence="5">Unannotated protein</fullName>
    </submittedName>
</protein>
<keyword evidence="3" id="KW-0804">Transcription</keyword>
<dbReference type="Gene3D" id="1.20.120.530">
    <property type="entry name" value="GntR ligand-binding domain-like"/>
    <property type="match status" value="1"/>
</dbReference>
<gene>
    <name evidence="5" type="ORF">UFOPK3992_01845</name>
</gene>
<evidence type="ECO:0000259" key="4">
    <source>
        <dbReference type="PROSITE" id="PS50949"/>
    </source>
</evidence>
<keyword evidence="2" id="KW-0238">DNA-binding</keyword>
<dbReference type="InterPro" id="IPR000524">
    <property type="entry name" value="Tscrpt_reg_HTH_GntR"/>
</dbReference>
<dbReference type="GO" id="GO:0003700">
    <property type="term" value="F:DNA-binding transcription factor activity"/>
    <property type="evidence" value="ECO:0007669"/>
    <property type="project" value="InterPro"/>
</dbReference>
<evidence type="ECO:0000256" key="3">
    <source>
        <dbReference type="ARBA" id="ARBA00023163"/>
    </source>
</evidence>
<evidence type="ECO:0000313" key="5">
    <source>
        <dbReference type="EMBL" id="CAB5023422.1"/>
    </source>
</evidence>
<feature type="domain" description="HTH gntR-type" evidence="4">
    <location>
        <begin position="6"/>
        <end position="73"/>
    </location>
</feature>
<organism evidence="5">
    <name type="scientific">freshwater metagenome</name>
    <dbReference type="NCBI Taxonomy" id="449393"/>
    <lineage>
        <taxon>unclassified sequences</taxon>
        <taxon>metagenomes</taxon>
        <taxon>ecological metagenomes</taxon>
    </lineage>
</organism>
<dbReference type="PROSITE" id="PS50949">
    <property type="entry name" value="HTH_GNTR"/>
    <property type="match status" value="1"/>
</dbReference>
<dbReference type="InterPro" id="IPR036388">
    <property type="entry name" value="WH-like_DNA-bd_sf"/>
</dbReference>
<dbReference type="GO" id="GO:0003677">
    <property type="term" value="F:DNA binding"/>
    <property type="evidence" value="ECO:0007669"/>
    <property type="project" value="UniProtKB-KW"/>
</dbReference>
<dbReference type="SUPFAM" id="SSF48008">
    <property type="entry name" value="GntR ligand-binding domain-like"/>
    <property type="match status" value="1"/>
</dbReference>
<dbReference type="EMBL" id="CAFBOZ010000323">
    <property type="protein sequence ID" value="CAB5023422.1"/>
    <property type="molecule type" value="Genomic_DNA"/>
</dbReference>
<proteinExistence type="predicted"/>
<keyword evidence="1" id="KW-0805">Transcription regulation</keyword>
<dbReference type="SUPFAM" id="SSF46785">
    <property type="entry name" value="Winged helix' DNA-binding domain"/>
    <property type="match status" value="1"/>
</dbReference>
<dbReference type="InterPro" id="IPR011711">
    <property type="entry name" value="GntR_C"/>
</dbReference>
<evidence type="ECO:0000256" key="1">
    <source>
        <dbReference type="ARBA" id="ARBA00023015"/>
    </source>
</evidence>
<sequence>MTSTNPTRADQAFERLRSDILRGRIEPGARLGVEALSQEYGLSSGVIREALPRLVGQGLAVATPQRGVRVVSVEFDDLLQLTEAAVEIETLVLRKSIADGSIDWESQVMATHHHLSRLELRNGDGEINETWSVAHTRFHLALLDGCTNERLKGVAASLRDAGEVYRQWADRLDSLAPQDHVANHQRLCDLSVARDADAATSELRSHINLTPMMVLKEQNTATGP</sequence>
<dbReference type="PANTHER" id="PTHR43537:SF20">
    <property type="entry name" value="HTH-TYPE TRANSCRIPTIONAL REPRESSOR GLAR"/>
    <property type="match status" value="1"/>
</dbReference>
<dbReference type="AlphaFoldDB" id="A0A6J7R4D4"/>
<dbReference type="Pfam" id="PF07729">
    <property type="entry name" value="FCD"/>
    <property type="match status" value="1"/>
</dbReference>
<accession>A0A6J7R4D4</accession>
<dbReference type="InterPro" id="IPR036390">
    <property type="entry name" value="WH_DNA-bd_sf"/>
</dbReference>
<dbReference type="PANTHER" id="PTHR43537">
    <property type="entry name" value="TRANSCRIPTIONAL REGULATOR, GNTR FAMILY"/>
    <property type="match status" value="1"/>
</dbReference>
<dbReference type="InterPro" id="IPR008920">
    <property type="entry name" value="TF_FadR/GntR_C"/>
</dbReference>
<reference evidence="5" key="1">
    <citation type="submission" date="2020-05" db="EMBL/GenBank/DDBJ databases">
        <authorList>
            <person name="Chiriac C."/>
            <person name="Salcher M."/>
            <person name="Ghai R."/>
            <person name="Kavagutti S V."/>
        </authorList>
    </citation>
    <scope>NUCLEOTIDE SEQUENCE</scope>
</reference>
<dbReference type="Pfam" id="PF00392">
    <property type="entry name" value="GntR"/>
    <property type="match status" value="1"/>
</dbReference>
<name>A0A6J7R4D4_9ZZZZ</name>
<dbReference type="Gene3D" id="1.10.10.10">
    <property type="entry name" value="Winged helix-like DNA-binding domain superfamily/Winged helix DNA-binding domain"/>
    <property type="match status" value="1"/>
</dbReference>
<evidence type="ECO:0000256" key="2">
    <source>
        <dbReference type="ARBA" id="ARBA00023125"/>
    </source>
</evidence>